<feature type="binding site" evidence="11">
    <location>
        <position position="169"/>
    </location>
    <ligand>
        <name>substrate</name>
    </ligand>
</feature>
<dbReference type="EC" id="1.3.5.2" evidence="11"/>
<evidence type="ECO:0000256" key="1">
    <source>
        <dbReference type="ARBA" id="ARBA00003125"/>
    </source>
</evidence>
<keyword evidence="15" id="KW-1185">Reference proteome</keyword>
<dbReference type="Gene3D" id="3.20.20.70">
    <property type="entry name" value="Aldolase class I"/>
    <property type="match status" value="1"/>
</dbReference>
<comment type="catalytic activity">
    <reaction evidence="10 11">
        <text>(S)-dihydroorotate + a quinone = orotate + a quinol</text>
        <dbReference type="Rhea" id="RHEA:30187"/>
        <dbReference type="ChEBI" id="CHEBI:24646"/>
        <dbReference type="ChEBI" id="CHEBI:30839"/>
        <dbReference type="ChEBI" id="CHEBI:30864"/>
        <dbReference type="ChEBI" id="CHEBI:132124"/>
        <dbReference type="EC" id="1.3.5.2"/>
    </reaction>
</comment>
<evidence type="ECO:0000313" key="15">
    <source>
        <dbReference type="Proteomes" id="UP001062263"/>
    </source>
</evidence>
<keyword evidence="8 11" id="KW-0560">Oxidoreductase</keyword>
<dbReference type="PROSITE" id="PS00912">
    <property type="entry name" value="DHODEHASE_2"/>
    <property type="match status" value="1"/>
</dbReference>
<dbReference type="HAMAP" id="MF_00225">
    <property type="entry name" value="DHO_dh_type2"/>
    <property type="match status" value="1"/>
</dbReference>
<dbReference type="PIRSF" id="PIRSF000164">
    <property type="entry name" value="DHO_oxidase"/>
    <property type="match status" value="1"/>
</dbReference>
<evidence type="ECO:0000256" key="8">
    <source>
        <dbReference type="ARBA" id="ARBA00023002"/>
    </source>
</evidence>
<organism evidence="14 15">
    <name type="scientific">Akkermansia biwaensis</name>
    <dbReference type="NCBI Taxonomy" id="2946555"/>
    <lineage>
        <taxon>Bacteria</taxon>
        <taxon>Pseudomonadati</taxon>
        <taxon>Verrucomicrobiota</taxon>
        <taxon>Verrucomicrobiia</taxon>
        <taxon>Verrucomicrobiales</taxon>
        <taxon>Akkermansiaceae</taxon>
        <taxon>Akkermansia</taxon>
    </lineage>
</organism>
<dbReference type="InterPro" id="IPR001295">
    <property type="entry name" value="Dihydroorotate_DH_CS"/>
</dbReference>
<evidence type="ECO:0000256" key="9">
    <source>
        <dbReference type="ARBA" id="ARBA00023136"/>
    </source>
</evidence>
<gene>
    <name evidence="11 14" type="primary">pyrD</name>
    <name evidence="14" type="ORF">Abiwalacus_14860</name>
</gene>
<feature type="binding site" evidence="11">
    <location>
        <position position="260"/>
    </location>
    <ligand>
        <name>FMN</name>
        <dbReference type="ChEBI" id="CHEBI:58210"/>
    </ligand>
</feature>
<dbReference type="NCBIfam" id="NF003646">
    <property type="entry name" value="PRK05286.1-4"/>
    <property type="match status" value="1"/>
</dbReference>
<dbReference type="InterPro" id="IPR005719">
    <property type="entry name" value="Dihydroorotate_DH_2"/>
</dbReference>
<keyword evidence="6 11" id="KW-0288">FMN</keyword>
<name>A0ABN6QHW9_9BACT</name>
<evidence type="ECO:0000256" key="5">
    <source>
        <dbReference type="ARBA" id="ARBA00022630"/>
    </source>
</evidence>
<feature type="binding site" evidence="11">
    <location>
        <begin position="238"/>
        <end position="239"/>
    </location>
    <ligand>
        <name>substrate</name>
    </ligand>
</feature>
<dbReference type="PANTHER" id="PTHR48109">
    <property type="entry name" value="DIHYDROOROTATE DEHYDROGENASE (QUINONE), MITOCHONDRIAL-RELATED"/>
    <property type="match status" value="1"/>
</dbReference>
<feature type="binding site" evidence="11">
    <location>
        <position position="209"/>
    </location>
    <ligand>
        <name>FMN</name>
        <dbReference type="ChEBI" id="CHEBI:58210"/>
    </ligand>
</feature>
<feature type="binding site" evidence="11">
    <location>
        <position position="77"/>
    </location>
    <ligand>
        <name>FMN</name>
        <dbReference type="ChEBI" id="CHEBI:58210"/>
    </ligand>
</feature>
<dbReference type="EMBL" id="AP025943">
    <property type="protein sequence ID" value="BDL43912.1"/>
    <property type="molecule type" value="Genomic_DNA"/>
</dbReference>
<dbReference type="NCBIfam" id="TIGR01036">
    <property type="entry name" value="pyrD_sub2"/>
    <property type="match status" value="1"/>
</dbReference>
<comment type="subcellular location">
    <subcellularLocation>
        <location evidence="11">Cell membrane</location>
        <topology evidence="11">Peripheral membrane protein</topology>
    </subcellularLocation>
    <subcellularLocation>
        <location evidence="2">Membrane</location>
    </subcellularLocation>
</comment>
<comment type="cofactor">
    <cofactor evidence="11">
        <name>FMN</name>
        <dbReference type="ChEBI" id="CHEBI:58210"/>
    </cofactor>
    <text evidence="11">Binds 1 FMN per subunit.</text>
</comment>
<feature type="domain" description="Dihydroorotate dehydrogenase catalytic" evidence="13">
    <location>
        <begin position="38"/>
        <end position="328"/>
    </location>
</feature>
<keyword evidence="11" id="KW-1003">Cell membrane</keyword>
<evidence type="ECO:0000256" key="6">
    <source>
        <dbReference type="ARBA" id="ARBA00022643"/>
    </source>
</evidence>
<comment type="subunit">
    <text evidence="11">Monomer.</text>
</comment>
<sequence>MFQLNPETAHNLTLFGLRMAERMRVLPLLMGGVPSDPVEILGMKFPNRVGLAAGMDKEADTVSAFGQVGFGFVEVGTLTPRPQPGNDKPRLFRLIPQRAIINRMGFNNHGIAAGVENIREATRFNGVLGVNIGKNKVTPNEDAAQDYLACLRAAWPVADYIAINFSSPNTPGLRDLQAAEPAARLLASLKSEQANMAAETGRQVPIFMKVAPDVTDEQITELSRVFLDEGLDGLIATNTTLSRTGAENSPRREEAGGLSGAPLTARSTEVIGAFASELKGRIPIIGVGGIMSGADAVAKIKAGASLVQLYTGFIYRGPNLIRECVEAMKAECPVNS</sequence>
<feature type="binding site" evidence="11">
    <location>
        <begin position="102"/>
        <end position="106"/>
    </location>
    <ligand>
        <name>substrate</name>
    </ligand>
</feature>
<feature type="binding site" evidence="11">
    <location>
        <position position="164"/>
    </location>
    <ligand>
        <name>substrate</name>
    </ligand>
</feature>
<dbReference type="InterPro" id="IPR005720">
    <property type="entry name" value="Dihydroorotate_DH_cat"/>
</dbReference>
<dbReference type="NCBIfam" id="NF003652">
    <property type="entry name" value="PRK05286.2-5"/>
    <property type="match status" value="1"/>
</dbReference>
<comment type="similarity">
    <text evidence="4 11">Belongs to the dihydroorotate dehydrogenase family. Type 2 subfamily.</text>
</comment>
<dbReference type="CDD" id="cd04738">
    <property type="entry name" value="DHOD_2_like"/>
    <property type="match status" value="1"/>
</dbReference>
<evidence type="ECO:0000256" key="12">
    <source>
        <dbReference type="SAM" id="MobiDB-lite"/>
    </source>
</evidence>
<dbReference type="InterPro" id="IPR012135">
    <property type="entry name" value="Dihydroorotate_DH_1_2"/>
</dbReference>
<evidence type="ECO:0000256" key="3">
    <source>
        <dbReference type="ARBA" id="ARBA00005161"/>
    </source>
</evidence>
<evidence type="ECO:0000256" key="4">
    <source>
        <dbReference type="ARBA" id="ARBA00005359"/>
    </source>
</evidence>
<feature type="binding site" evidence="11">
    <location>
        <position position="164"/>
    </location>
    <ligand>
        <name>FMN</name>
        <dbReference type="ChEBI" id="CHEBI:58210"/>
    </ligand>
</feature>
<evidence type="ECO:0000256" key="7">
    <source>
        <dbReference type="ARBA" id="ARBA00022975"/>
    </source>
</evidence>
<comment type="function">
    <text evidence="1 11">Catalyzes the conversion of dihydroorotate to orotate with quinone as electron acceptor.</text>
</comment>
<comment type="pathway">
    <text evidence="3 11">Pyrimidine metabolism; UMP biosynthesis via de novo pathway; orotate from (S)-dihydroorotate (quinone route): step 1/1.</text>
</comment>
<feature type="binding site" evidence="11">
    <location>
        <position position="237"/>
    </location>
    <ligand>
        <name>FMN</name>
        <dbReference type="ChEBI" id="CHEBI:58210"/>
    </ligand>
</feature>
<protein>
    <recommendedName>
        <fullName evidence="11">Dihydroorotate dehydrogenase (quinone)</fullName>
        <ecNumber evidence="11">1.3.5.2</ecNumber>
    </recommendedName>
    <alternativeName>
        <fullName evidence="11">DHOdehase</fullName>
        <shortName evidence="11">DHOD</shortName>
        <shortName evidence="11">DHODase</shortName>
    </alternativeName>
    <alternativeName>
        <fullName evidence="11">Dihydroorotate oxidase</fullName>
    </alternativeName>
</protein>
<dbReference type="PANTHER" id="PTHR48109:SF4">
    <property type="entry name" value="DIHYDROOROTATE DEHYDROGENASE (QUINONE), MITOCHONDRIAL"/>
    <property type="match status" value="1"/>
</dbReference>
<feature type="binding site" evidence="11">
    <location>
        <position position="57"/>
    </location>
    <ligand>
        <name>substrate</name>
    </ligand>
</feature>
<evidence type="ECO:0000256" key="10">
    <source>
        <dbReference type="ARBA" id="ARBA00048639"/>
    </source>
</evidence>
<feature type="binding site" evidence="11">
    <location>
        <begin position="310"/>
        <end position="311"/>
    </location>
    <ligand>
        <name>FMN</name>
        <dbReference type="ChEBI" id="CHEBI:58210"/>
    </ligand>
</feature>
<dbReference type="NCBIfam" id="NF003645">
    <property type="entry name" value="PRK05286.1-2"/>
    <property type="match status" value="1"/>
</dbReference>
<dbReference type="InterPro" id="IPR050074">
    <property type="entry name" value="DHO_dehydrogenase"/>
</dbReference>
<evidence type="ECO:0000256" key="11">
    <source>
        <dbReference type="HAMAP-Rule" id="MF_00225"/>
    </source>
</evidence>
<reference evidence="14" key="1">
    <citation type="submission" date="2022-06" db="EMBL/GenBank/DDBJ databases">
        <title>Akkermansia biwalacus sp. nov., an anaerobic mucin-degrading bacterium isolated from human intestine.</title>
        <authorList>
            <person name="Kobayashi Y."/>
            <person name="Inoue S."/>
            <person name="Kawahara T."/>
            <person name="Kohda N."/>
        </authorList>
    </citation>
    <scope>NUCLEOTIDE SEQUENCE</scope>
    <source>
        <strain evidence="14">WON2089</strain>
    </source>
</reference>
<dbReference type="NCBIfam" id="NF003644">
    <property type="entry name" value="PRK05286.1-1"/>
    <property type="match status" value="1"/>
</dbReference>
<dbReference type="PROSITE" id="PS00911">
    <property type="entry name" value="DHODEHASE_1"/>
    <property type="match status" value="1"/>
</dbReference>
<feature type="region of interest" description="Disordered" evidence="12">
    <location>
        <begin position="241"/>
        <end position="261"/>
    </location>
</feature>
<keyword evidence="5 11" id="KW-0285">Flavoprotein</keyword>
<dbReference type="SUPFAM" id="SSF51395">
    <property type="entry name" value="FMN-linked oxidoreductases"/>
    <property type="match status" value="1"/>
</dbReference>
<evidence type="ECO:0000313" key="14">
    <source>
        <dbReference type="EMBL" id="BDL43912.1"/>
    </source>
</evidence>
<dbReference type="Proteomes" id="UP001062263">
    <property type="component" value="Chromosome"/>
</dbReference>
<accession>A0ABN6QHW9</accession>
<dbReference type="InterPro" id="IPR013785">
    <property type="entry name" value="Aldolase_TIM"/>
</dbReference>
<keyword evidence="9 11" id="KW-0472">Membrane</keyword>
<dbReference type="Pfam" id="PF01180">
    <property type="entry name" value="DHO_dh"/>
    <property type="match status" value="1"/>
</dbReference>
<feature type="binding site" evidence="11">
    <location>
        <position position="289"/>
    </location>
    <ligand>
        <name>FMN</name>
        <dbReference type="ChEBI" id="CHEBI:58210"/>
    </ligand>
</feature>
<proteinExistence type="inferred from homology"/>
<feature type="active site" description="Nucleophile" evidence="11">
    <location>
        <position position="167"/>
    </location>
</feature>
<feature type="binding site" evidence="11">
    <location>
        <position position="131"/>
    </location>
    <ligand>
        <name>FMN</name>
        <dbReference type="ChEBI" id="CHEBI:58210"/>
    </ligand>
</feature>
<keyword evidence="7 11" id="KW-0665">Pyrimidine biosynthesis</keyword>
<evidence type="ECO:0000256" key="2">
    <source>
        <dbReference type="ARBA" id="ARBA00004370"/>
    </source>
</evidence>
<feature type="binding site" evidence="11">
    <location>
        <begin position="53"/>
        <end position="57"/>
    </location>
    <ligand>
        <name>FMN</name>
        <dbReference type="ChEBI" id="CHEBI:58210"/>
    </ligand>
</feature>
<evidence type="ECO:0000259" key="13">
    <source>
        <dbReference type="Pfam" id="PF01180"/>
    </source>
</evidence>